<protein>
    <submittedName>
        <fullName evidence="2">SEC-C domain-containing protein</fullName>
    </submittedName>
</protein>
<organism evidence="2 3">
    <name type="scientific">Vibrio gelatinilyticus</name>
    <dbReference type="NCBI Taxonomy" id="2893468"/>
    <lineage>
        <taxon>Bacteria</taxon>
        <taxon>Pseudomonadati</taxon>
        <taxon>Pseudomonadota</taxon>
        <taxon>Gammaproteobacteria</taxon>
        <taxon>Vibrionales</taxon>
        <taxon>Vibrionaceae</taxon>
        <taxon>Vibrio</taxon>
    </lineage>
</organism>
<name>A0A9X1WCK6_9VIBR</name>
<sequence>MSLCPCGSSLEYSSCCQPIHTDPRQALKPEQLMRARFSAHVLNMPDFVVATYHPSCNALAEKEAIAQSVDSQWTRLEVVSTESGSNDDEGFVTFNAYLIEDNQELCLSERSRFLREEQQWYYIDGELSEMPNIKVGRNDSCPCGSGKKFKKCCG</sequence>
<dbReference type="EMBL" id="JAJNNZ010000008">
    <property type="protein sequence ID" value="MCJ2377556.1"/>
    <property type="molecule type" value="Genomic_DNA"/>
</dbReference>
<dbReference type="PANTHER" id="PTHR33747">
    <property type="entry name" value="UPF0225 PROTEIN SCO1677"/>
    <property type="match status" value="1"/>
</dbReference>
<reference evidence="2" key="1">
    <citation type="submission" date="2021-11" db="EMBL/GenBank/DDBJ databases">
        <title>Vibrio ZSDE26 sp. nov. and Vibrio ZSDZ34 sp. nov., isolated from coastal seawater in Qingdao.</title>
        <authorList>
            <person name="Zhang P."/>
        </authorList>
    </citation>
    <scope>NUCLEOTIDE SEQUENCE</scope>
    <source>
        <strain evidence="2">ZSDZ34</strain>
    </source>
</reference>
<dbReference type="Gene3D" id="3.10.450.50">
    <property type="match status" value="1"/>
</dbReference>
<dbReference type="PANTHER" id="PTHR33747:SF1">
    <property type="entry name" value="ADENYLATE CYCLASE-ASSOCIATED CAP C-TERMINAL DOMAIN-CONTAINING PROTEIN"/>
    <property type="match status" value="1"/>
</dbReference>
<dbReference type="InterPro" id="IPR048469">
    <property type="entry name" value="YchJ-like_M"/>
</dbReference>
<dbReference type="Proteomes" id="UP001139488">
    <property type="component" value="Unassembled WGS sequence"/>
</dbReference>
<accession>A0A9X1WCK6</accession>
<dbReference type="Pfam" id="PF02810">
    <property type="entry name" value="SEC-C"/>
    <property type="match status" value="1"/>
</dbReference>
<evidence type="ECO:0000313" key="2">
    <source>
        <dbReference type="EMBL" id="MCJ2377556.1"/>
    </source>
</evidence>
<dbReference type="SUPFAM" id="SSF54427">
    <property type="entry name" value="NTF2-like"/>
    <property type="match status" value="1"/>
</dbReference>
<dbReference type="InterPro" id="IPR032710">
    <property type="entry name" value="NTF2-like_dom_sf"/>
</dbReference>
<proteinExistence type="predicted"/>
<dbReference type="NCBIfam" id="NF002592">
    <property type="entry name" value="PRK02250.1"/>
    <property type="match status" value="1"/>
</dbReference>
<comment type="caution">
    <text evidence="2">The sequence shown here is derived from an EMBL/GenBank/DDBJ whole genome shotgun (WGS) entry which is preliminary data.</text>
</comment>
<dbReference type="InterPro" id="IPR004027">
    <property type="entry name" value="SEC_C_motif"/>
</dbReference>
<dbReference type="NCBIfam" id="NF002449">
    <property type="entry name" value="PRK01617.1"/>
    <property type="match status" value="1"/>
</dbReference>
<feature type="domain" description="YchJ-like middle NTF2-like" evidence="1">
    <location>
        <begin position="28"/>
        <end position="125"/>
    </location>
</feature>
<evidence type="ECO:0000259" key="1">
    <source>
        <dbReference type="Pfam" id="PF17775"/>
    </source>
</evidence>
<keyword evidence="3" id="KW-1185">Reference proteome</keyword>
<dbReference type="Pfam" id="PF17775">
    <property type="entry name" value="YchJ_M-like"/>
    <property type="match status" value="1"/>
</dbReference>
<dbReference type="SUPFAM" id="SSF103642">
    <property type="entry name" value="Sec-C motif"/>
    <property type="match status" value="1"/>
</dbReference>
<dbReference type="AlphaFoldDB" id="A0A9X1WCK6"/>
<dbReference type="RefSeq" id="WP_244357658.1">
    <property type="nucleotide sequence ID" value="NZ_JAJNNZ010000008.1"/>
</dbReference>
<gene>
    <name evidence="2" type="ORF">LNL84_12000</name>
</gene>
<evidence type="ECO:0000313" key="3">
    <source>
        <dbReference type="Proteomes" id="UP001139488"/>
    </source>
</evidence>